<feature type="transmembrane region" description="Helical" evidence="7">
    <location>
        <begin position="428"/>
        <end position="450"/>
    </location>
</feature>
<proteinExistence type="inferred from homology"/>
<feature type="binding site" evidence="6">
    <location>
        <position position="426"/>
    </location>
    <ligand>
        <name>Zn(2+)</name>
        <dbReference type="ChEBI" id="CHEBI:29105"/>
    </ligand>
</feature>
<dbReference type="GO" id="GO:0046872">
    <property type="term" value="F:metal ion binding"/>
    <property type="evidence" value="ECO:0007669"/>
    <property type="project" value="UniProtKB-KW"/>
</dbReference>
<evidence type="ECO:0000256" key="3">
    <source>
        <dbReference type="ARBA" id="ARBA00022692"/>
    </source>
</evidence>
<evidence type="ECO:0000256" key="6">
    <source>
        <dbReference type="PIRSR" id="PIRSR604254-1"/>
    </source>
</evidence>
<feature type="transmembrane region" description="Helical" evidence="7">
    <location>
        <begin position="387"/>
        <end position="408"/>
    </location>
</feature>
<evidence type="ECO:0000313" key="9">
    <source>
        <dbReference type="Proteomes" id="UP001153737"/>
    </source>
</evidence>
<dbReference type="AlphaFoldDB" id="A0A9P0GX45"/>
<sequence>MALKRINKRMTVTTLATIKHEIATDDNGNETCCTSAKTHTCDVAWFRNAAEYGRNLAGIHLEPFRLRRNRSAEHRRTVNCARLCDQHSCKQREYDTFFRFLLSCCETALLDADATRLTAVTAATAGKLLPDTNSLRLTISWLKSGTADYTESLLENLTPALSEKDEDKGKTRNEEIHDDIYYEKARTLLQFEDAPDYMKHNPYIRTGYRRILSTNLCLESIFWWTNETINIWSHIFGLMLFISLIAYDFCILKVQATLSDKIIVFVFMCCFVACMTMSALYHTFMCRSEKDCNTFLSYDLFGIALSLLAIYTSGIYYAFWCDTYWQMFYTMTVTVIFVFAMTLQIPSLNVNSNIKMLVFAAWGAYGVIPTIHWTFHMGGLENPVVSLLLPRVLGMYLISATAFLIYITKIPERFSAGQFDYIGHSHQWWHFFVVLALYYWHNSGIVYIEYRLNHACPNKMKFA</sequence>
<keyword evidence="6" id="KW-0479">Metal-binding</keyword>
<evidence type="ECO:0000256" key="5">
    <source>
        <dbReference type="ARBA" id="ARBA00023136"/>
    </source>
</evidence>
<feature type="transmembrane region" description="Helical" evidence="7">
    <location>
        <begin position="301"/>
        <end position="320"/>
    </location>
</feature>
<evidence type="ECO:0000256" key="2">
    <source>
        <dbReference type="ARBA" id="ARBA00007018"/>
    </source>
</evidence>
<keyword evidence="4 7" id="KW-1133">Transmembrane helix</keyword>
<keyword evidence="5 7" id="KW-0472">Membrane</keyword>
<reference evidence="8" key="2">
    <citation type="submission" date="2022-10" db="EMBL/GenBank/DDBJ databases">
        <authorList>
            <consortium name="ENA_rothamsted_submissions"/>
            <consortium name="culmorum"/>
            <person name="King R."/>
        </authorList>
    </citation>
    <scope>NUCLEOTIDE SEQUENCE</scope>
</reference>
<evidence type="ECO:0008006" key="10">
    <source>
        <dbReference type="Google" id="ProtNLM"/>
    </source>
</evidence>
<accession>A0A9P0GX45</accession>
<feature type="transmembrane region" description="Helical" evidence="7">
    <location>
        <begin position="357"/>
        <end position="375"/>
    </location>
</feature>
<feature type="transmembrane region" description="Helical" evidence="7">
    <location>
        <begin position="231"/>
        <end position="250"/>
    </location>
</feature>
<dbReference type="Proteomes" id="UP001153737">
    <property type="component" value="Chromosome 7"/>
</dbReference>
<evidence type="ECO:0000256" key="4">
    <source>
        <dbReference type="ARBA" id="ARBA00022989"/>
    </source>
</evidence>
<organism evidence="8 9">
    <name type="scientific">Phaedon cochleariae</name>
    <name type="common">Mustard beetle</name>
    <dbReference type="NCBI Taxonomy" id="80249"/>
    <lineage>
        <taxon>Eukaryota</taxon>
        <taxon>Metazoa</taxon>
        <taxon>Ecdysozoa</taxon>
        <taxon>Arthropoda</taxon>
        <taxon>Hexapoda</taxon>
        <taxon>Insecta</taxon>
        <taxon>Pterygota</taxon>
        <taxon>Neoptera</taxon>
        <taxon>Endopterygota</taxon>
        <taxon>Coleoptera</taxon>
        <taxon>Polyphaga</taxon>
        <taxon>Cucujiformia</taxon>
        <taxon>Chrysomeloidea</taxon>
        <taxon>Chrysomelidae</taxon>
        <taxon>Chrysomelinae</taxon>
        <taxon>Chrysomelini</taxon>
        <taxon>Phaedon</taxon>
    </lineage>
</organism>
<reference evidence="8" key="1">
    <citation type="submission" date="2022-01" db="EMBL/GenBank/DDBJ databases">
        <authorList>
            <person name="King R."/>
        </authorList>
    </citation>
    <scope>NUCLEOTIDE SEQUENCE</scope>
</reference>
<dbReference type="OrthoDB" id="529367at2759"/>
<dbReference type="GO" id="GO:0016020">
    <property type="term" value="C:membrane"/>
    <property type="evidence" value="ECO:0007669"/>
    <property type="project" value="UniProtKB-SubCell"/>
</dbReference>
<dbReference type="EMBL" id="OU896713">
    <property type="protein sequence ID" value="CAH1175836.1"/>
    <property type="molecule type" value="Genomic_DNA"/>
</dbReference>
<feature type="binding site" evidence="6">
    <location>
        <position position="430"/>
    </location>
    <ligand>
        <name>Zn(2+)</name>
        <dbReference type="ChEBI" id="CHEBI:29105"/>
    </ligand>
</feature>
<name>A0A9P0GX45_PHACE</name>
<dbReference type="InterPro" id="IPR004254">
    <property type="entry name" value="AdipoR/HlyIII-related"/>
</dbReference>
<keyword evidence="9" id="KW-1185">Reference proteome</keyword>
<feature type="transmembrane region" description="Helical" evidence="7">
    <location>
        <begin position="262"/>
        <end position="281"/>
    </location>
</feature>
<feature type="binding site" evidence="6">
    <location>
        <position position="282"/>
    </location>
    <ligand>
        <name>Zn(2+)</name>
        <dbReference type="ChEBI" id="CHEBI:29105"/>
    </ligand>
</feature>
<keyword evidence="6" id="KW-0862">Zinc</keyword>
<dbReference type="PANTHER" id="PTHR20855:SF15">
    <property type="entry name" value="PROGESTIN AND ADIPOQ RECEPTOR FAMILY MEMBER 3"/>
    <property type="match status" value="1"/>
</dbReference>
<evidence type="ECO:0000256" key="7">
    <source>
        <dbReference type="SAM" id="Phobius"/>
    </source>
</evidence>
<gene>
    <name evidence="8" type="ORF">PHAECO_LOCUS11077</name>
</gene>
<comment type="similarity">
    <text evidence="2">Belongs to the ADIPOR family.</text>
</comment>
<keyword evidence="3 7" id="KW-0812">Transmembrane</keyword>
<protein>
    <recommendedName>
        <fullName evidence="10">Progestin and adipoQ receptor family member 3</fullName>
    </recommendedName>
</protein>
<evidence type="ECO:0000256" key="1">
    <source>
        <dbReference type="ARBA" id="ARBA00004141"/>
    </source>
</evidence>
<comment type="subcellular location">
    <subcellularLocation>
        <location evidence="1">Membrane</location>
        <topology evidence="1">Multi-pass membrane protein</topology>
    </subcellularLocation>
</comment>
<dbReference type="Pfam" id="PF03006">
    <property type="entry name" value="HlyIII"/>
    <property type="match status" value="1"/>
</dbReference>
<dbReference type="GO" id="GO:0038023">
    <property type="term" value="F:signaling receptor activity"/>
    <property type="evidence" value="ECO:0007669"/>
    <property type="project" value="TreeGrafter"/>
</dbReference>
<evidence type="ECO:0000313" key="8">
    <source>
        <dbReference type="EMBL" id="CAH1175836.1"/>
    </source>
</evidence>
<dbReference type="PANTHER" id="PTHR20855">
    <property type="entry name" value="ADIPOR/PROGESTIN RECEPTOR-RELATED"/>
    <property type="match status" value="1"/>
</dbReference>
<feature type="transmembrane region" description="Helical" evidence="7">
    <location>
        <begin position="327"/>
        <end position="345"/>
    </location>
</feature>